<dbReference type="InterPro" id="IPR002081">
    <property type="entry name" value="Cryptochrome/DNA_photolyase_1"/>
</dbReference>
<dbReference type="InterPro" id="IPR005101">
    <property type="entry name" value="Cryptochr/Photolyase_FAD-bd"/>
</dbReference>
<dbReference type="InterPro" id="IPR036134">
    <property type="entry name" value="Crypto/Photolyase_FAD-like_sf"/>
</dbReference>
<sequence>MPTTPTKALLYNDTSEHFMMSTACLMWFRRDLRAVDNAALSRALLRHKTCHCVFVFDENILRLLPRDDRRVAFIHAALQELDTALRQHNGGLRVLHGDPTQLIPQLAAELHCDAVYCNRDYEPYARERDAQVAAQLRQQGRELRSEKDQVIFEQDDVVTKQGKPYTVFTPYMRAWRQQFTPLLTQPFPAPLAGALAPPTEAQSLLSLAELGFAAAAQQAVRLPTGRTGGKVLLQDFALRISQYKACRDYPAVKGVSYLSAHLRFGTISIREAVRLTMDIEDEGAASWLNELIWREFYQQLLWHFPDVVTQSFKAEYRQLAFPGQDSWFDAWRQGNTGYPLVDAAMRQLNQSGFMHNRLRMVAASFLVKDLLLDWRRGEAYFAAKLLDFDLAANNGGWQWAASTGCDAQPYFRIFNPVSQSEKFDPDGKFIRRYVPELAALDNKAIHAPWLAKSLPSGFQLGRDYPEPIVEHAIQRELALALFGKK</sequence>
<keyword evidence="9" id="KW-1185">Reference proteome</keyword>
<dbReference type="InterPro" id="IPR006050">
    <property type="entry name" value="DNA_photolyase_N"/>
</dbReference>
<evidence type="ECO:0000313" key="9">
    <source>
        <dbReference type="Proteomes" id="UP001595741"/>
    </source>
</evidence>
<dbReference type="InterPro" id="IPR014729">
    <property type="entry name" value="Rossmann-like_a/b/a_fold"/>
</dbReference>
<dbReference type="PROSITE" id="PS00691">
    <property type="entry name" value="DNA_PHOTOLYASES_1_2"/>
    <property type="match status" value="1"/>
</dbReference>
<dbReference type="PROSITE" id="PS51645">
    <property type="entry name" value="PHR_CRY_ALPHA_BETA"/>
    <property type="match status" value="1"/>
</dbReference>
<dbReference type="Gene3D" id="1.25.40.80">
    <property type="match status" value="1"/>
</dbReference>
<evidence type="ECO:0000256" key="1">
    <source>
        <dbReference type="ARBA" id="ARBA00001932"/>
    </source>
</evidence>
<keyword evidence="8" id="KW-0456">Lyase</keyword>
<dbReference type="PRINTS" id="PR00147">
    <property type="entry name" value="DNAPHOTLYASE"/>
</dbReference>
<gene>
    <name evidence="8" type="ORF">ACFOLG_01620</name>
</gene>
<dbReference type="EMBL" id="JBHRXN010000003">
    <property type="protein sequence ID" value="MFC3530876.1"/>
    <property type="molecule type" value="Genomic_DNA"/>
</dbReference>
<dbReference type="PROSITE" id="PS00394">
    <property type="entry name" value="DNA_PHOTOLYASES_1_1"/>
    <property type="match status" value="1"/>
</dbReference>
<protein>
    <submittedName>
        <fullName evidence="8">Cryptochrome/photolyase family protein</fullName>
        <ecNumber evidence="8">4.1.99.3</ecNumber>
    </submittedName>
</protein>
<evidence type="ECO:0000256" key="3">
    <source>
        <dbReference type="ARBA" id="ARBA00022630"/>
    </source>
</evidence>
<dbReference type="SUPFAM" id="SSF48173">
    <property type="entry name" value="Cryptochrome/photolyase FAD-binding domain"/>
    <property type="match status" value="1"/>
</dbReference>
<keyword evidence="5 6" id="KW-0157">Chromophore</keyword>
<dbReference type="EC" id="4.1.99.3" evidence="8"/>
<comment type="caution">
    <text evidence="8">The sequence shown here is derived from an EMBL/GenBank/DDBJ whole genome shotgun (WGS) entry which is preliminary data.</text>
</comment>
<comment type="similarity">
    <text evidence="6">Belongs to the DNA photolyase family.</text>
</comment>
<evidence type="ECO:0000256" key="2">
    <source>
        <dbReference type="ARBA" id="ARBA00001974"/>
    </source>
</evidence>
<keyword evidence="3 6" id="KW-0285">Flavoprotein</keyword>
<reference evidence="9" key="1">
    <citation type="journal article" date="2019" name="Int. J. Syst. Evol. Microbiol.">
        <title>The Global Catalogue of Microorganisms (GCM) 10K type strain sequencing project: providing services to taxonomists for standard genome sequencing and annotation.</title>
        <authorList>
            <consortium name="The Broad Institute Genomics Platform"/>
            <consortium name="The Broad Institute Genome Sequencing Center for Infectious Disease"/>
            <person name="Wu L."/>
            <person name="Ma J."/>
        </authorList>
    </citation>
    <scope>NUCLEOTIDE SEQUENCE [LARGE SCALE GENOMIC DNA]</scope>
    <source>
        <strain evidence="9">KCTC 42742</strain>
    </source>
</reference>
<evidence type="ECO:0000313" key="8">
    <source>
        <dbReference type="EMBL" id="MFC3530876.1"/>
    </source>
</evidence>
<comment type="cofactor">
    <cofactor evidence="2">
        <name>FAD</name>
        <dbReference type="ChEBI" id="CHEBI:57692"/>
    </cofactor>
</comment>
<dbReference type="SUPFAM" id="SSF52425">
    <property type="entry name" value="Cryptochrome/photolyase, N-terminal domain"/>
    <property type="match status" value="1"/>
</dbReference>
<dbReference type="Pfam" id="PF00875">
    <property type="entry name" value="DNA_photolyase"/>
    <property type="match status" value="1"/>
</dbReference>
<feature type="domain" description="Photolyase/cryptochrome alpha/beta" evidence="7">
    <location>
        <begin position="22"/>
        <end position="151"/>
    </location>
</feature>
<dbReference type="Pfam" id="PF03441">
    <property type="entry name" value="FAD_binding_7"/>
    <property type="match status" value="1"/>
</dbReference>
<dbReference type="InterPro" id="IPR036155">
    <property type="entry name" value="Crypto/Photolyase_N_sf"/>
</dbReference>
<evidence type="ECO:0000256" key="6">
    <source>
        <dbReference type="RuleBase" id="RU004182"/>
    </source>
</evidence>
<comment type="cofactor">
    <cofactor evidence="1">
        <name>(6R)-5,10-methylene-5,6,7,8-tetrahydrofolate</name>
        <dbReference type="ChEBI" id="CHEBI:15636"/>
    </cofactor>
</comment>
<dbReference type="PANTHER" id="PTHR11455:SF9">
    <property type="entry name" value="CRYPTOCHROME CIRCADIAN CLOCK 5 ISOFORM X1"/>
    <property type="match status" value="1"/>
</dbReference>
<keyword evidence="4 6" id="KW-0274">FAD</keyword>
<evidence type="ECO:0000256" key="5">
    <source>
        <dbReference type="ARBA" id="ARBA00022991"/>
    </source>
</evidence>
<proteinExistence type="inferred from homology"/>
<dbReference type="Proteomes" id="UP001595741">
    <property type="component" value="Unassembled WGS sequence"/>
</dbReference>
<dbReference type="RefSeq" id="WP_386087707.1">
    <property type="nucleotide sequence ID" value="NZ_JBHRXN010000003.1"/>
</dbReference>
<evidence type="ECO:0000259" key="7">
    <source>
        <dbReference type="PROSITE" id="PS51645"/>
    </source>
</evidence>
<dbReference type="Gene3D" id="3.40.50.620">
    <property type="entry name" value="HUPs"/>
    <property type="match status" value="1"/>
</dbReference>
<name>A0ABV7R936_9NEIS</name>
<evidence type="ECO:0000256" key="4">
    <source>
        <dbReference type="ARBA" id="ARBA00022827"/>
    </source>
</evidence>
<dbReference type="PANTHER" id="PTHR11455">
    <property type="entry name" value="CRYPTOCHROME"/>
    <property type="match status" value="1"/>
</dbReference>
<dbReference type="Gene3D" id="1.10.579.10">
    <property type="entry name" value="DNA Cyclobutane Dipyrimidine Photolyase, subunit A, domain 3"/>
    <property type="match status" value="1"/>
</dbReference>
<dbReference type="InterPro" id="IPR018394">
    <property type="entry name" value="DNA_photolyase_1_CS_C"/>
</dbReference>
<accession>A0ABV7R936</accession>
<organism evidence="8 9">
    <name type="scientific">Vogesella facilis</name>
    <dbReference type="NCBI Taxonomy" id="1655232"/>
    <lineage>
        <taxon>Bacteria</taxon>
        <taxon>Pseudomonadati</taxon>
        <taxon>Pseudomonadota</taxon>
        <taxon>Betaproteobacteria</taxon>
        <taxon>Neisseriales</taxon>
        <taxon>Chromobacteriaceae</taxon>
        <taxon>Vogesella</taxon>
    </lineage>
</organism>
<dbReference type="GO" id="GO:0003904">
    <property type="term" value="F:deoxyribodipyrimidine photo-lyase activity"/>
    <property type="evidence" value="ECO:0007669"/>
    <property type="project" value="UniProtKB-EC"/>
</dbReference>